<evidence type="ECO:0000256" key="1">
    <source>
        <dbReference type="SAM" id="MobiDB-lite"/>
    </source>
</evidence>
<reference evidence="2" key="1">
    <citation type="submission" date="2016-12" db="EMBL/GenBank/DDBJ databases">
        <title>The genomes of Aspergillus section Nigri reveals drivers in fungal speciation.</title>
        <authorList>
            <consortium name="DOE Joint Genome Institute"/>
            <person name="Vesth T.C."/>
            <person name="Nybo J."/>
            <person name="Theobald S."/>
            <person name="Brandl J."/>
            <person name="Frisvad J.C."/>
            <person name="Nielsen K.F."/>
            <person name="Lyhne E.K."/>
            <person name="Kogle M.E."/>
            <person name="Kuo A."/>
            <person name="Riley R."/>
            <person name="Clum A."/>
            <person name="Nolan M."/>
            <person name="Lipzen A."/>
            <person name="Salamov A."/>
            <person name="Henrissat B."/>
            <person name="Wiebenga A."/>
            <person name="De vries R.P."/>
            <person name="Grigoriev I.V."/>
            <person name="Mortensen U.H."/>
            <person name="Andersen M.R."/>
            <person name="Baker S.E."/>
        </authorList>
    </citation>
    <scope>NUCLEOTIDE SEQUENCE</scope>
    <source>
        <strain evidence="2">IBT 28561</strain>
    </source>
</reference>
<feature type="compositionally biased region" description="Polar residues" evidence="1">
    <location>
        <begin position="13"/>
        <end position="27"/>
    </location>
</feature>
<feature type="region of interest" description="Disordered" evidence="1">
    <location>
        <begin position="1"/>
        <end position="42"/>
    </location>
</feature>
<dbReference type="Proteomes" id="UP000234254">
    <property type="component" value="Unassembled WGS sequence"/>
</dbReference>
<dbReference type="AlphaFoldDB" id="A0A2I1CXF2"/>
<dbReference type="OrthoDB" id="5350472at2759"/>
<accession>A0A2I1CXF2</accession>
<name>A0A2I1CXF2_ASPC2</name>
<sequence>MPPCRTCTPLSGADQSQPSMNTNTSLPAFTDPPGWTSHPPSPTLYHEEWIGPNSNGQVIAESYDLEPGQPVIEDTEGWHTIFNSGDKFYLWGRLGDEVEEFVEGDILVIVEAIRRDGLRGLERRGLG</sequence>
<gene>
    <name evidence="2" type="ORF">P168DRAFT_329249</name>
</gene>
<dbReference type="VEuPathDB" id="FungiDB:P168DRAFT_329249"/>
<dbReference type="GeneID" id="36548969"/>
<keyword evidence="3" id="KW-1185">Reference proteome</keyword>
<comment type="caution">
    <text evidence="2">The sequence shown here is derived from an EMBL/GenBank/DDBJ whole genome shotgun (WGS) entry which is preliminary data.</text>
</comment>
<organism evidence="2 3">
    <name type="scientific">Aspergillus campestris (strain IBT 28561)</name>
    <dbReference type="NCBI Taxonomy" id="1392248"/>
    <lineage>
        <taxon>Eukaryota</taxon>
        <taxon>Fungi</taxon>
        <taxon>Dikarya</taxon>
        <taxon>Ascomycota</taxon>
        <taxon>Pezizomycotina</taxon>
        <taxon>Eurotiomycetes</taxon>
        <taxon>Eurotiomycetidae</taxon>
        <taxon>Eurotiales</taxon>
        <taxon>Aspergillaceae</taxon>
        <taxon>Aspergillus</taxon>
        <taxon>Aspergillus subgen. Circumdati</taxon>
    </lineage>
</organism>
<proteinExistence type="predicted"/>
<protein>
    <submittedName>
        <fullName evidence="2">Uncharacterized protein</fullName>
    </submittedName>
</protein>
<dbReference type="EMBL" id="MSFM01000010">
    <property type="protein sequence ID" value="PKY02304.1"/>
    <property type="molecule type" value="Genomic_DNA"/>
</dbReference>
<evidence type="ECO:0000313" key="3">
    <source>
        <dbReference type="Proteomes" id="UP000234254"/>
    </source>
</evidence>
<dbReference type="RefSeq" id="XP_024690898.1">
    <property type="nucleotide sequence ID" value="XM_024841445.1"/>
</dbReference>
<evidence type="ECO:0000313" key="2">
    <source>
        <dbReference type="EMBL" id="PKY02304.1"/>
    </source>
</evidence>